<name>A0A6A4PKP2_LUPAL</name>
<keyword evidence="7" id="KW-0862">Zinc</keyword>
<dbReference type="GO" id="GO:0008270">
    <property type="term" value="F:zinc ion binding"/>
    <property type="evidence" value="ECO:0007669"/>
    <property type="project" value="UniProtKB-KW"/>
</dbReference>
<evidence type="ECO:0000259" key="8">
    <source>
        <dbReference type="PROSITE" id="PS50089"/>
    </source>
</evidence>
<dbReference type="Gene3D" id="3.30.40.10">
    <property type="entry name" value="Zinc/RING finger domain, C3HC4 (zinc finger)"/>
    <property type="match status" value="1"/>
</dbReference>
<evidence type="ECO:0000256" key="7">
    <source>
        <dbReference type="ARBA" id="ARBA00022833"/>
    </source>
</evidence>
<keyword evidence="10" id="KW-1185">Reference proteome</keyword>
<dbReference type="InterPro" id="IPR013083">
    <property type="entry name" value="Znf_RING/FYVE/PHD"/>
</dbReference>
<dbReference type="InterPro" id="IPR001841">
    <property type="entry name" value="Znf_RING"/>
</dbReference>
<feature type="domain" description="RING-type" evidence="8">
    <location>
        <begin position="301"/>
        <end position="342"/>
    </location>
</feature>
<protein>
    <recommendedName>
        <fullName evidence="2">RING-type E3 ubiquitin transferase</fullName>
        <ecNumber evidence="2">2.3.2.27</ecNumber>
    </recommendedName>
</protein>
<dbReference type="PANTHER" id="PTHR15710">
    <property type="entry name" value="E3 UBIQUITIN-PROTEIN LIGASE PRAJA"/>
    <property type="match status" value="1"/>
</dbReference>
<comment type="caution">
    <text evidence="9">The sequence shown here is derived from an EMBL/GenBank/DDBJ whole genome shotgun (WGS) entry which is preliminary data.</text>
</comment>
<evidence type="ECO:0000256" key="5">
    <source>
        <dbReference type="ARBA" id="ARBA00022771"/>
    </source>
</evidence>
<dbReference type="EC" id="2.3.2.27" evidence="2"/>
<keyword evidence="5" id="KW-0863">Zinc-finger</keyword>
<dbReference type="PROSITE" id="PS50089">
    <property type="entry name" value="ZF_RING_2"/>
    <property type="match status" value="1"/>
</dbReference>
<evidence type="ECO:0000256" key="1">
    <source>
        <dbReference type="ARBA" id="ARBA00000900"/>
    </source>
</evidence>
<dbReference type="Proteomes" id="UP000447434">
    <property type="component" value="Chromosome 13"/>
</dbReference>
<dbReference type="Pfam" id="PF13639">
    <property type="entry name" value="zf-RING_2"/>
    <property type="match status" value="1"/>
</dbReference>
<keyword evidence="9" id="KW-0012">Acyltransferase</keyword>
<dbReference type="SMART" id="SM00184">
    <property type="entry name" value="RING"/>
    <property type="match status" value="1"/>
</dbReference>
<gene>
    <name evidence="9" type="ORF">Lalb_Chr13g0302641</name>
</gene>
<dbReference type="SUPFAM" id="SSF57850">
    <property type="entry name" value="RING/U-box"/>
    <property type="match status" value="1"/>
</dbReference>
<evidence type="ECO:0000256" key="2">
    <source>
        <dbReference type="ARBA" id="ARBA00012483"/>
    </source>
</evidence>
<dbReference type="GO" id="GO:0061630">
    <property type="term" value="F:ubiquitin protein ligase activity"/>
    <property type="evidence" value="ECO:0007669"/>
    <property type="project" value="UniProtKB-EC"/>
</dbReference>
<reference evidence="10" key="1">
    <citation type="journal article" date="2020" name="Nat. Commun.">
        <title>Genome sequence of the cluster root forming white lupin.</title>
        <authorList>
            <person name="Hufnagel B."/>
            <person name="Marques A."/>
            <person name="Soriano A."/>
            <person name="Marques L."/>
            <person name="Divol F."/>
            <person name="Doumas P."/>
            <person name="Sallet E."/>
            <person name="Mancinotti D."/>
            <person name="Carrere S."/>
            <person name="Marande W."/>
            <person name="Arribat S."/>
            <person name="Keller J."/>
            <person name="Huneau C."/>
            <person name="Blein T."/>
            <person name="Aime D."/>
            <person name="Laguerre M."/>
            <person name="Taylor J."/>
            <person name="Schubert V."/>
            <person name="Nelson M."/>
            <person name="Geu-Flores F."/>
            <person name="Crespi M."/>
            <person name="Gallardo-Guerrero K."/>
            <person name="Delaux P.-M."/>
            <person name="Salse J."/>
            <person name="Berges H."/>
            <person name="Guyot R."/>
            <person name="Gouzy J."/>
            <person name="Peret B."/>
        </authorList>
    </citation>
    <scope>NUCLEOTIDE SEQUENCE [LARGE SCALE GENOMIC DNA]</scope>
    <source>
        <strain evidence="10">cv. Amiga</strain>
    </source>
</reference>
<evidence type="ECO:0000256" key="6">
    <source>
        <dbReference type="ARBA" id="ARBA00022786"/>
    </source>
</evidence>
<evidence type="ECO:0000256" key="4">
    <source>
        <dbReference type="ARBA" id="ARBA00022723"/>
    </source>
</evidence>
<organism evidence="9 10">
    <name type="scientific">Lupinus albus</name>
    <name type="common">White lupine</name>
    <name type="synonym">Lupinus termis</name>
    <dbReference type="NCBI Taxonomy" id="3870"/>
    <lineage>
        <taxon>Eukaryota</taxon>
        <taxon>Viridiplantae</taxon>
        <taxon>Streptophyta</taxon>
        <taxon>Embryophyta</taxon>
        <taxon>Tracheophyta</taxon>
        <taxon>Spermatophyta</taxon>
        <taxon>Magnoliopsida</taxon>
        <taxon>eudicotyledons</taxon>
        <taxon>Gunneridae</taxon>
        <taxon>Pentapetalae</taxon>
        <taxon>rosids</taxon>
        <taxon>fabids</taxon>
        <taxon>Fabales</taxon>
        <taxon>Fabaceae</taxon>
        <taxon>Papilionoideae</taxon>
        <taxon>50 kb inversion clade</taxon>
        <taxon>genistoids sensu lato</taxon>
        <taxon>core genistoids</taxon>
        <taxon>Genisteae</taxon>
        <taxon>Lupinus</taxon>
    </lineage>
</organism>
<comment type="catalytic activity">
    <reaction evidence="1">
        <text>S-ubiquitinyl-[E2 ubiquitin-conjugating enzyme]-L-cysteine + [acceptor protein]-L-lysine = [E2 ubiquitin-conjugating enzyme]-L-cysteine + N(6)-ubiquitinyl-[acceptor protein]-L-lysine.</text>
        <dbReference type="EC" id="2.3.2.27"/>
    </reaction>
</comment>
<dbReference type="FunFam" id="3.30.40.10:FF:000127">
    <property type="entry name" value="E3 ubiquitin-protein ligase RNF181"/>
    <property type="match status" value="1"/>
</dbReference>
<keyword evidence="3 9" id="KW-0808">Transferase</keyword>
<proteinExistence type="predicted"/>
<dbReference type="OrthoDB" id="8062037at2759"/>
<dbReference type="PANTHER" id="PTHR15710:SF108">
    <property type="entry name" value="OS03G0286100 PROTEIN"/>
    <property type="match status" value="1"/>
</dbReference>
<accession>A0A6A4PKP2</accession>
<sequence length="364" mass="41257">MADVTTYDDLDSITLAYFSHSSPDFNFDFYSSEPEFPPTLEPDSNSLFDRHNQINFPNDIFHQCVDQSQVIGHGYFVTDLGFGVERGGVSISESNEAPFHNCVCVTGLGSDSDEEEEESEVLENCVNSDEEYNDVNDGVSNIPLCWDSLQLDEDNKEIIENFEWEEVDVDGRVDEIEVLSMLTIDDDRLVSVSGIPVIEEEEEDVSVVRMGRMENLEWEVLLNANNLNTITSPDLDNDDDLEEPYFSDHDEYIYASDYEMMFGQFVENGHTLRPPASVSIVRNLPSVVVTKEDVDNNNALCAVCKDDFAVAEQAKELPCLHRCHGNCIVPWLAIRNTCPVCRYDFPTDDADYERMRANRSAPRM</sequence>
<dbReference type="GO" id="GO:0005737">
    <property type="term" value="C:cytoplasm"/>
    <property type="evidence" value="ECO:0007669"/>
    <property type="project" value="TreeGrafter"/>
</dbReference>
<keyword evidence="6" id="KW-0833">Ubl conjugation pathway</keyword>
<evidence type="ECO:0000313" key="10">
    <source>
        <dbReference type="Proteomes" id="UP000447434"/>
    </source>
</evidence>
<keyword evidence="4" id="KW-0479">Metal-binding</keyword>
<evidence type="ECO:0000313" key="9">
    <source>
        <dbReference type="EMBL" id="KAE9601894.1"/>
    </source>
</evidence>
<dbReference type="AlphaFoldDB" id="A0A6A4PKP2"/>
<dbReference type="EMBL" id="WOCE01000013">
    <property type="protein sequence ID" value="KAE9601894.1"/>
    <property type="molecule type" value="Genomic_DNA"/>
</dbReference>
<dbReference type="GO" id="GO:0016567">
    <property type="term" value="P:protein ubiquitination"/>
    <property type="evidence" value="ECO:0007669"/>
    <property type="project" value="UniProtKB-ARBA"/>
</dbReference>
<evidence type="ECO:0000256" key="3">
    <source>
        <dbReference type="ARBA" id="ARBA00022679"/>
    </source>
</evidence>